<name>A0ABW5E8N2_9BACT</name>
<feature type="signal peptide" evidence="1">
    <location>
        <begin position="1"/>
        <end position="21"/>
    </location>
</feature>
<protein>
    <recommendedName>
        <fullName evidence="4">Glycosyl hydrolase family 43</fullName>
    </recommendedName>
</protein>
<feature type="chain" id="PRO_5045458533" description="Glycosyl hydrolase family 43" evidence="1">
    <location>
        <begin position="22"/>
        <end position="497"/>
    </location>
</feature>
<evidence type="ECO:0000256" key="1">
    <source>
        <dbReference type="SAM" id="SignalP"/>
    </source>
</evidence>
<proteinExistence type="predicted"/>
<gene>
    <name evidence="2" type="ORF">ACFSQZ_12610</name>
</gene>
<organism evidence="2 3">
    <name type="scientific">Rubritalea spongiae</name>
    <dbReference type="NCBI Taxonomy" id="430797"/>
    <lineage>
        <taxon>Bacteria</taxon>
        <taxon>Pseudomonadati</taxon>
        <taxon>Verrucomicrobiota</taxon>
        <taxon>Verrucomicrobiia</taxon>
        <taxon>Verrucomicrobiales</taxon>
        <taxon>Rubritaleaceae</taxon>
        <taxon>Rubritalea</taxon>
    </lineage>
</organism>
<dbReference type="Gene3D" id="2.115.10.20">
    <property type="entry name" value="Glycosyl hydrolase domain, family 43"/>
    <property type="match status" value="1"/>
</dbReference>
<dbReference type="EMBL" id="JBHUJC010000041">
    <property type="protein sequence ID" value="MFD2277315.1"/>
    <property type="molecule type" value="Genomic_DNA"/>
</dbReference>
<evidence type="ECO:0000313" key="2">
    <source>
        <dbReference type="EMBL" id="MFD2277315.1"/>
    </source>
</evidence>
<evidence type="ECO:0000313" key="3">
    <source>
        <dbReference type="Proteomes" id="UP001597297"/>
    </source>
</evidence>
<sequence>MKHIRRSFYTAMMAAPLTVCAESWVVDSQEDWEANQETKTNLELKEGMAKLTADSGTFTSAVKKFAEKKKVKSVTVSQSPIWKNWNPTEHLGPKNMADAPVFLRRGENDYWVFARYKAPKKGDAFAAKEVKVEGFDQPLLTTPYKNQFDAPGSLKKSLGGYHAWQSRDMKTWVHHGPVSDKEARWMTTAEQVGDKTYFYYDFPNDQDPHLIIDEDLTDGKVGKKMGMAFKDPSHGSDSAIIRDLDGKFHLILENWDPIKASARAWDSPLASHAVSEDGISDFKLLDPAVDYRTKPTGKMGTYNHPHWAKEDPANYSTSKAEYEIHEPEQNAYGDWAAIAIGGQYYLFGDYDPAGAHGAKNMQIAWFTSSSINEPFKFCGSIGKGHPDPDIMFAQGQFYLISQTNDFVSPGPWVDGVEVRVGVDTDNDTSIDQWTDWTKVKESYDYVEGFAKQVSKTPAQLDLSGLPEGFAFQVELRLEDTTENESVPIIDKIEVAFE</sequence>
<dbReference type="SUPFAM" id="SSF75005">
    <property type="entry name" value="Arabinanase/levansucrase/invertase"/>
    <property type="match status" value="1"/>
</dbReference>
<keyword evidence="1" id="KW-0732">Signal</keyword>
<accession>A0ABW5E8N2</accession>
<dbReference type="InterPro" id="IPR023296">
    <property type="entry name" value="Glyco_hydro_beta-prop_sf"/>
</dbReference>
<reference evidence="3" key="1">
    <citation type="journal article" date="2019" name="Int. J. Syst. Evol. Microbiol.">
        <title>The Global Catalogue of Microorganisms (GCM) 10K type strain sequencing project: providing services to taxonomists for standard genome sequencing and annotation.</title>
        <authorList>
            <consortium name="The Broad Institute Genomics Platform"/>
            <consortium name="The Broad Institute Genome Sequencing Center for Infectious Disease"/>
            <person name="Wu L."/>
            <person name="Ma J."/>
        </authorList>
    </citation>
    <scope>NUCLEOTIDE SEQUENCE [LARGE SCALE GENOMIC DNA]</scope>
    <source>
        <strain evidence="3">JCM 16545</strain>
    </source>
</reference>
<dbReference type="Proteomes" id="UP001597297">
    <property type="component" value="Unassembled WGS sequence"/>
</dbReference>
<dbReference type="RefSeq" id="WP_377136968.1">
    <property type="nucleotide sequence ID" value="NZ_JBHUJC010000041.1"/>
</dbReference>
<keyword evidence="3" id="KW-1185">Reference proteome</keyword>
<comment type="caution">
    <text evidence="2">The sequence shown here is derived from an EMBL/GenBank/DDBJ whole genome shotgun (WGS) entry which is preliminary data.</text>
</comment>
<evidence type="ECO:0008006" key="4">
    <source>
        <dbReference type="Google" id="ProtNLM"/>
    </source>
</evidence>